<evidence type="ECO:0000256" key="7">
    <source>
        <dbReference type="ARBA" id="ARBA00022801"/>
    </source>
</evidence>
<dbReference type="GO" id="GO:0030288">
    <property type="term" value="C:outer membrane-bounded periplasmic space"/>
    <property type="evidence" value="ECO:0007669"/>
    <property type="project" value="TreeGrafter"/>
</dbReference>
<dbReference type="Pfam" id="PF03793">
    <property type="entry name" value="PASTA"/>
    <property type="match status" value="1"/>
</dbReference>
<evidence type="ECO:0000256" key="14">
    <source>
        <dbReference type="SAM" id="MobiDB-lite"/>
    </source>
</evidence>
<keyword evidence="6" id="KW-0808">Transferase</keyword>
<keyword evidence="4" id="KW-0645">Protease</keyword>
<dbReference type="InParanoid" id="A0A1I4DCH5"/>
<comment type="catalytic activity">
    <reaction evidence="13">
        <text>[GlcNAc-(1-&gt;4)-Mur2Ac(oyl-L-Ala-gamma-D-Glu-L-Lys-D-Ala-D-Ala)](n)-di-trans,octa-cis-undecaprenyl diphosphate + beta-D-GlcNAc-(1-&gt;4)-Mur2Ac(oyl-L-Ala-gamma-D-Glu-L-Lys-D-Ala-D-Ala)-di-trans,octa-cis-undecaprenyl diphosphate = [GlcNAc-(1-&gt;4)-Mur2Ac(oyl-L-Ala-gamma-D-Glu-L-Lys-D-Ala-D-Ala)](n+1)-di-trans,octa-cis-undecaprenyl diphosphate + di-trans,octa-cis-undecaprenyl diphosphate + H(+)</text>
        <dbReference type="Rhea" id="RHEA:23708"/>
        <dbReference type="Rhea" id="RHEA-COMP:9602"/>
        <dbReference type="Rhea" id="RHEA-COMP:9603"/>
        <dbReference type="ChEBI" id="CHEBI:15378"/>
        <dbReference type="ChEBI" id="CHEBI:58405"/>
        <dbReference type="ChEBI" id="CHEBI:60033"/>
        <dbReference type="ChEBI" id="CHEBI:78435"/>
        <dbReference type="EC" id="2.4.99.28"/>
    </reaction>
</comment>
<dbReference type="PANTHER" id="PTHR32282">
    <property type="entry name" value="BINDING PROTEIN TRANSPEPTIDASE, PUTATIVE-RELATED"/>
    <property type="match status" value="1"/>
</dbReference>
<dbReference type="AlphaFoldDB" id="A0A1I4DCH5"/>
<dbReference type="Proteomes" id="UP000199152">
    <property type="component" value="Unassembled WGS sequence"/>
</dbReference>
<dbReference type="STRING" id="504800.SAMN04488085_104268"/>
<evidence type="ECO:0000256" key="2">
    <source>
        <dbReference type="ARBA" id="ARBA00007739"/>
    </source>
</evidence>
<dbReference type="GO" id="GO:0008658">
    <property type="term" value="F:penicillin binding"/>
    <property type="evidence" value="ECO:0007669"/>
    <property type="project" value="InterPro"/>
</dbReference>
<dbReference type="InterPro" id="IPR001264">
    <property type="entry name" value="Glyco_trans_51"/>
</dbReference>
<feature type="domain" description="PASTA" evidence="16">
    <location>
        <begin position="663"/>
        <end position="732"/>
    </location>
</feature>
<dbReference type="InterPro" id="IPR036950">
    <property type="entry name" value="PBP_transglycosylase"/>
</dbReference>
<dbReference type="InterPro" id="IPR012338">
    <property type="entry name" value="Beta-lactam/transpept-like"/>
</dbReference>
<evidence type="ECO:0000256" key="6">
    <source>
        <dbReference type="ARBA" id="ARBA00022679"/>
    </source>
</evidence>
<dbReference type="InterPro" id="IPR050396">
    <property type="entry name" value="Glycosyltr_51/Transpeptidase"/>
</dbReference>
<keyword evidence="15" id="KW-0472">Membrane</keyword>
<accession>A0A1I4DCH5</accession>
<keyword evidence="9" id="KW-0573">Peptidoglycan synthesis</keyword>
<keyword evidence="8" id="KW-0133">Cell shape</keyword>
<dbReference type="SUPFAM" id="SSF56601">
    <property type="entry name" value="beta-lactamase/transpeptidase-like"/>
    <property type="match status" value="1"/>
</dbReference>
<dbReference type="GO" id="GO:0008955">
    <property type="term" value="F:peptidoglycan glycosyltransferase activity"/>
    <property type="evidence" value="ECO:0007669"/>
    <property type="project" value="UniProtKB-EC"/>
</dbReference>
<dbReference type="GO" id="GO:0009252">
    <property type="term" value="P:peptidoglycan biosynthetic process"/>
    <property type="evidence" value="ECO:0007669"/>
    <property type="project" value="UniProtKB-KW"/>
</dbReference>
<proteinExistence type="inferred from homology"/>
<evidence type="ECO:0000256" key="5">
    <source>
        <dbReference type="ARBA" id="ARBA00022676"/>
    </source>
</evidence>
<dbReference type="Pfam" id="PF00905">
    <property type="entry name" value="Transpeptidase"/>
    <property type="match status" value="1"/>
</dbReference>
<dbReference type="PANTHER" id="PTHR32282:SF33">
    <property type="entry name" value="PEPTIDOGLYCAN GLYCOSYLTRANSFERASE"/>
    <property type="match status" value="1"/>
</dbReference>
<evidence type="ECO:0000256" key="13">
    <source>
        <dbReference type="ARBA" id="ARBA00049902"/>
    </source>
</evidence>
<dbReference type="Pfam" id="PF00912">
    <property type="entry name" value="Transgly"/>
    <property type="match status" value="1"/>
</dbReference>
<keyword evidence="10" id="KW-0511">Multifunctional enzyme</keyword>
<feature type="transmembrane region" description="Helical" evidence="15">
    <location>
        <begin position="12"/>
        <end position="35"/>
    </location>
</feature>
<dbReference type="RefSeq" id="WP_091323268.1">
    <property type="nucleotide sequence ID" value="NZ_FOSW01000004.1"/>
</dbReference>
<evidence type="ECO:0000256" key="3">
    <source>
        <dbReference type="ARBA" id="ARBA00022645"/>
    </source>
</evidence>
<evidence type="ECO:0000256" key="9">
    <source>
        <dbReference type="ARBA" id="ARBA00022984"/>
    </source>
</evidence>
<name>A0A1I4DCH5_9ACTN</name>
<feature type="region of interest" description="Disordered" evidence="14">
    <location>
        <begin position="736"/>
        <end position="770"/>
    </location>
</feature>
<dbReference type="SUPFAM" id="SSF53955">
    <property type="entry name" value="Lysozyme-like"/>
    <property type="match status" value="1"/>
</dbReference>
<dbReference type="Gene3D" id="1.10.3810.10">
    <property type="entry name" value="Biosynthetic peptidoglycan transglycosylase-like"/>
    <property type="match status" value="1"/>
</dbReference>
<keyword evidence="5" id="KW-0328">Glycosyltransferase</keyword>
<organism evidence="17 18">
    <name type="scientific">Geodermatophilus ruber</name>
    <dbReference type="NCBI Taxonomy" id="504800"/>
    <lineage>
        <taxon>Bacteria</taxon>
        <taxon>Bacillati</taxon>
        <taxon>Actinomycetota</taxon>
        <taxon>Actinomycetes</taxon>
        <taxon>Geodermatophilales</taxon>
        <taxon>Geodermatophilaceae</taxon>
        <taxon>Geodermatophilus</taxon>
    </lineage>
</organism>
<evidence type="ECO:0000256" key="15">
    <source>
        <dbReference type="SAM" id="Phobius"/>
    </source>
</evidence>
<dbReference type="Gene3D" id="3.30.10.20">
    <property type="match status" value="1"/>
</dbReference>
<comment type="similarity">
    <text evidence="2">In the N-terminal section; belongs to the glycosyltransferase 51 family.</text>
</comment>
<feature type="compositionally biased region" description="Pro residues" evidence="14">
    <location>
        <begin position="740"/>
        <end position="750"/>
    </location>
</feature>
<sequence length="770" mass="79928">MSTPAASARARVIAQLAATIVLAGALVAGLLLPFVGGTGVVARNSASLLDALPVELTDEAPAGNTRVLAADGTLITHFYKDNRTPVAADQIAEVMKQALVDIEDTRFYEHNGLDVQGTIRALVTNVAAGTVREGGSTLTQQLVKQTLLQTADTPEERQAATEESLGRKLREAQLALALEEKYSKDEILTRYLNMVYFGQGAYGIQAAAQRYFSVNAADLTLAQAAMLAGLVQSPANDDPITNPENAQVRRNQVLQRMLDLEHISEQEFTEISATPVQVAPGVAPPNGCIDASIGGFFCAYVHQYLVQTLGLSEETLDTGGLTIQTTLRPDMQAAGDQAVLNTLPMGDRLAGMYTAVEPGTGHVLAMSVNRQYGCSEAHCESVVLNTAYSQGSGSTYKVFTAAAALERGYSQYYTITTGDPYVSRVYKNGGRPYSVGNAGNYPATLDMERALYMSSNTYFLALEDALGSVEGPVRMAERMGMNFKATPADQIIAENRGSFTLGAEATSPLDLASAYSTLAANGTQCDPTPVTAVLDATGQPLTGEDGKPVVTGKTCTEAAIPPGVATTLNQMLRKDVEPGHPGQTGSRAYVPGHEIAGKTGTSQSNFSVAFVGYTPQYAASVMVLNPKENQNVGGFGGGKGATIWHDAMAPILGGQPGVPFPPADPVTQNGNTRPVPACSSVDECSAALQAAGLRSTTATVDSDQPPGAVVGTDPGAGARAVPEQVVTILVSNGARYVPAAPAPGPAPGGPPGDGGDGGNGGRGNGDGDRD</sequence>
<dbReference type="GO" id="GO:0071555">
    <property type="term" value="P:cell wall organization"/>
    <property type="evidence" value="ECO:0007669"/>
    <property type="project" value="UniProtKB-KW"/>
</dbReference>
<keyword evidence="7" id="KW-0378">Hydrolase</keyword>
<dbReference type="OrthoDB" id="9766909at2"/>
<feature type="compositionally biased region" description="Gly residues" evidence="14">
    <location>
        <begin position="751"/>
        <end position="764"/>
    </location>
</feature>
<comment type="catalytic activity">
    <reaction evidence="12">
        <text>Preferential cleavage: (Ac)2-L-Lys-D-Ala-|-D-Ala. Also transpeptidation of peptidyl-alanyl moieties that are N-acyl substituents of D-alanine.</text>
        <dbReference type="EC" id="3.4.16.4"/>
    </reaction>
</comment>
<evidence type="ECO:0000256" key="8">
    <source>
        <dbReference type="ARBA" id="ARBA00022960"/>
    </source>
</evidence>
<protein>
    <submittedName>
        <fullName evidence="17">Membrane carboxypeptidase (Penicillin-binding protein)</fullName>
    </submittedName>
</protein>
<evidence type="ECO:0000256" key="12">
    <source>
        <dbReference type="ARBA" id="ARBA00034000"/>
    </source>
</evidence>
<comment type="similarity">
    <text evidence="1">In the C-terminal section; belongs to the transpeptidase family.</text>
</comment>
<dbReference type="InterPro" id="IPR023346">
    <property type="entry name" value="Lysozyme-like_dom_sf"/>
</dbReference>
<dbReference type="EMBL" id="FOSW01000004">
    <property type="protein sequence ID" value="SFK90057.1"/>
    <property type="molecule type" value="Genomic_DNA"/>
</dbReference>
<dbReference type="InterPro" id="IPR005543">
    <property type="entry name" value="PASTA_dom"/>
</dbReference>
<dbReference type="PROSITE" id="PS51178">
    <property type="entry name" value="PASTA"/>
    <property type="match status" value="1"/>
</dbReference>
<keyword evidence="3 17" id="KW-0121">Carboxypeptidase</keyword>
<evidence type="ECO:0000313" key="18">
    <source>
        <dbReference type="Proteomes" id="UP000199152"/>
    </source>
</evidence>
<evidence type="ECO:0000256" key="4">
    <source>
        <dbReference type="ARBA" id="ARBA00022670"/>
    </source>
</evidence>
<keyword evidence="11" id="KW-0961">Cell wall biogenesis/degradation</keyword>
<dbReference type="FunFam" id="1.10.3810.10:FF:000001">
    <property type="entry name" value="Penicillin-binding protein 1A"/>
    <property type="match status" value="1"/>
</dbReference>
<dbReference type="Gene3D" id="3.40.710.10">
    <property type="entry name" value="DD-peptidase/beta-lactamase superfamily"/>
    <property type="match status" value="1"/>
</dbReference>
<evidence type="ECO:0000313" key="17">
    <source>
        <dbReference type="EMBL" id="SFK90057.1"/>
    </source>
</evidence>
<dbReference type="FunCoup" id="A0A1I4DCH5">
    <property type="interactions" value="1"/>
</dbReference>
<evidence type="ECO:0000256" key="10">
    <source>
        <dbReference type="ARBA" id="ARBA00023268"/>
    </source>
</evidence>
<keyword evidence="15" id="KW-0812">Transmembrane</keyword>
<evidence type="ECO:0000259" key="16">
    <source>
        <dbReference type="PROSITE" id="PS51178"/>
    </source>
</evidence>
<dbReference type="CDD" id="cd06577">
    <property type="entry name" value="PASTA_pknB"/>
    <property type="match status" value="1"/>
</dbReference>
<dbReference type="InterPro" id="IPR001460">
    <property type="entry name" value="PCN-bd_Tpept"/>
</dbReference>
<keyword evidence="15" id="KW-1133">Transmembrane helix</keyword>
<gene>
    <name evidence="17" type="ORF">SAMN04488085_104268</name>
</gene>
<dbReference type="GO" id="GO:0009002">
    <property type="term" value="F:serine-type D-Ala-D-Ala carboxypeptidase activity"/>
    <property type="evidence" value="ECO:0007669"/>
    <property type="project" value="UniProtKB-EC"/>
</dbReference>
<keyword evidence="18" id="KW-1185">Reference proteome</keyword>
<evidence type="ECO:0000256" key="1">
    <source>
        <dbReference type="ARBA" id="ARBA00007090"/>
    </source>
</evidence>
<dbReference type="GO" id="GO:0006508">
    <property type="term" value="P:proteolysis"/>
    <property type="evidence" value="ECO:0007669"/>
    <property type="project" value="UniProtKB-KW"/>
</dbReference>
<dbReference type="GO" id="GO:0008360">
    <property type="term" value="P:regulation of cell shape"/>
    <property type="evidence" value="ECO:0007669"/>
    <property type="project" value="UniProtKB-KW"/>
</dbReference>
<evidence type="ECO:0000256" key="11">
    <source>
        <dbReference type="ARBA" id="ARBA00023316"/>
    </source>
</evidence>
<reference evidence="17 18" key="1">
    <citation type="submission" date="2016-10" db="EMBL/GenBank/DDBJ databases">
        <authorList>
            <person name="de Groot N.N."/>
        </authorList>
    </citation>
    <scope>NUCLEOTIDE SEQUENCE [LARGE SCALE GENOMIC DNA]</scope>
    <source>
        <strain evidence="17 18">DSM 45317</strain>
    </source>
</reference>